<sequence>MSPQLSLLSLLLLHIAILPSLQQKLSPVDLAALADIKSTLTDIPRSDFFSSWDFTSPDPCSSFAGVTCSLSRLSDLRVISLTNNRLTGTIPTSFSSLKSLHTLDLSFNQLTGEIPPSLTSLPELKVLILASNSLSGELPGVSTQLLHLDLKKNRLIGPLRSLPLTLRYVSLSDNSLTGPLNGLQSLSELVYLDLSMNKFNGPIPAQLFNPSLSSMFLQRNNLSGGLPSRSYGEGSIVDLSHNFLTGELSPILAGVESLFLNNNHLIGVVPQEYIQSVFDGTTKTLYLQHNYLSKFPSKPGLVLPNTVSLCLTYNCMVPSIGLMSCPASAGGQISRPTSQCSAFNGSQLNRLSHKYLIRYRNILMSGNIFFNFFVLFCIYY</sequence>
<accession>A0ACC1ALR3</accession>
<dbReference type="EMBL" id="CM047905">
    <property type="protein sequence ID" value="KAJ0087603.1"/>
    <property type="molecule type" value="Genomic_DNA"/>
</dbReference>
<comment type="caution">
    <text evidence="1">The sequence shown here is derived from an EMBL/GenBank/DDBJ whole genome shotgun (WGS) entry which is preliminary data.</text>
</comment>
<reference evidence="2" key="1">
    <citation type="journal article" date="2023" name="G3 (Bethesda)">
        <title>Genome assembly and association tests identify interacting loci associated with vigor, precocity, and sex in interspecific pistachio rootstocks.</title>
        <authorList>
            <person name="Palmer W."/>
            <person name="Jacygrad E."/>
            <person name="Sagayaradj S."/>
            <person name="Cavanaugh K."/>
            <person name="Han R."/>
            <person name="Bertier L."/>
            <person name="Beede B."/>
            <person name="Kafkas S."/>
            <person name="Golino D."/>
            <person name="Preece J."/>
            <person name="Michelmore R."/>
        </authorList>
    </citation>
    <scope>NUCLEOTIDE SEQUENCE [LARGE SCALE GENOMIC DNA]</scope>
</reference>
<organism evidence="1 2">
    <name type="scientific">Pistacia atlantica</name>
    <dbReference type="NCBI Taxonomy" id="434234"/>
    <lineage>
        <taxon>Eukaryota</taxon>
        <taxon>Viridiplantae</taxon>
        <taxon>Streptophyta</taxon>
        <taxon>Embryophyta</taxon>
        <taxon>Tracheophyta</taxon>
        <taxon>Spermatophyta</taxon>
        <taxon>Magnoliopsida</taxon>
        <taxon>eudicotyledons</taxon>
        <taxon>Gunneridae</taxon>
        <taxon>Pentapetalae</taxon>
        <taxon>rosids</taxon>
        <taxon>malvids</taxon>
        <taxon>Sapindales</taxon>
        <taxon>Anacardiaceae</taxon>
        <taxon>Pistacia</taxon>
    </lineage>
</organism>
<keyword evidence="2" id="KW-1185">Reference proteome</keyword>
<protein>
    <submittedName>
        <fullName evidence="1">Uncharacterized protein</fullName>
    </submittedName>
</protein>
<name>A0ACC1ALR3_9ROSI</name>
<proteinExistence type="predicted"/>
<dbReference type="Proteomes" id="UP001164250">
    <property type="component" value="Chromosome 9"/>
</dbReference>
<gene>
    <name evidence="1" type="ORF">Patl1_33192</name>
</gene>
<evidence type="ECO:0000313" key="2">
    <source>
        <dbReference type="Proteomes" id="UP001164250"/>
    </source>
</evidence>
<evidence type="ECO:0000313" key="1">
    <source>
        <dbReference type="EMBL" id="KAJ0087603.1"/>
    </source>
</evidence>